<keyword evidence="2 5" id="KW-0274">FAD</keyword>
<feature type="binding site" evidence="5">
    <location>
        <position position="55"/>
    </location>
    <ligand>
        <name>FAD</name>
        <dbReference type="ChEBI" id="CHEBI:57692"/>
    </ligand>
</feature>
<dbReference type="Pfam" id="PF01494">
    <property type="entry name" value="FAD_binding_3"/>
    <property type="match status" value="1"/>
</dbReference>
<dbReference type="InterPro" id="IPR002938">
    <property type="entry name" value="FAD-bd"/>
</dbReference>
<dbReference type="AlphaFoldDB" id="A0A857JES2"/>
<sequence length="386" mass="40646">MLALLPCSPCPRIAIVGAGLGGLTLARVLHLHGIAATVYEGEASPTARAQGGLLDIHEYNGQPALKAAGLHDAFLALALPGEDAKRVVDRHGTVLLDKPGTGGMARPEVDRGALRQLLIGSLPTQAIRWGRKLVEVRRDGVGRQVLRFADGSTDTADLLVGADGAWSRVRPLVSTAVPRYAGTCFIETRLFDGPGRYPASTQAIGTGTLMAVEPGRAILAHHHADGTLHTYIALNKPEAWIETLDFRQPDAALARLAEAFEGWAAPLRALVSASDTPPVVRPIHALPIAHRWERTPGVTLVGDAAHLMSPFAGEGANLALLDGAELAHALREHPGDVEAALAVYERALFARSAGFAEQSAQNHRRFFGPDAPGSVVALFAPAALPG</sequence>
<keyword evidence="5" id="KW-0963">Cytoplasm</keyword>
<dbReference type="PANTHER" id="PTHR46972">
    <property type="entry name" value="MONOOXYGENASE ASQM-RELATED"/>
    <property type="match status" value="1"/>
</dbReference>
<dbReference type="GO" id="GO:0004497">
    <property type="term" value="F:monooxygenase activity"/>
    <property type="evidence" value="ECO:0007669"/>
    <property type="project" value="UniProtKB-UniRule"/>
</dbReference>
<comment type="similarity">
    <text evidence="5">Belongs to the aromatic-ring hydroxylase family. TetX subfamily.</text>
</comment>
<comment type="subcellular location">
    <subcellularLocation>
        <location evidence="5">Cytoplasm</location>
    </subcellularLocation>
</comment>
<gene>
    <name evidence="7" type="ORF">GT347_25005</name>
</gene>
<comment type="function">
    <text evidence="5">An FAD-requiring monooxygenase active on some tetracycline antibiotic derivatives, which leads to their inactivation. Hydroxylates carbon 11a of tetracycline and some analogs.</text>
</comment>
<proteinExistence type="inferred from homology"/>
<dbReference type="EC" id="1.14.13.-" evidence="5"/>
<evidence type="ECO:0000256" key="3">
    <source>
        <dbReference type="ARBA" id="ARBA00023002"/>
    </source>
</evidence>
<comment type="domain">
    <text evidence="5">Consists of an N-terminal FAD-binding domain with a Rossman fold and a C-terminal substrate-binding domain.</text>
</comment>
<keyword evidence="3 5" id="KW-0560">Oxidoreductase</keyword>
<feature type="binding site" evidence="5">
    <location>
        <position position="111"/>
    </location>
    <ligand>
        <name>FAD</name>
        <dbReference type="ChEBI" id="CHEBI:57692"/>
    </ligand>
</feature>
<keyword evidence="5" id="KW-0547">Nucleotide-binding</keyword>
<evidence type="ECO:0000256" key="5">
    <source>
        <dbReference type="HAMAP-Rule" id="MF_00845"/>
    </source>
</evidence>
<dbReference type="EMBL" id="CP047650">
    <property type="protein sequence ID" value="QHJ01704.1"/>
    <property type="molecule type" value="Genomic_DNA"/>
</dbReference>
<organism evidence="7 8">
    <name type="scientific">Xylophilus rhododendri</name>
    <dbReference type="NCBI Taxonomy" id="2697032"/>
    <lineage>
        <taxon>Bacteria</taxon>
        <taxon>Pseudomonadati</taxon>
        <taxon>Pseudomonadota</taxon>
        <taxon>Betaproteobacteria</taxon>
        <taxon>Burkholderiales</taxon>
        <taxon>Xylophilus</taxon>
    </lineage>
</organism>
<dbReference type="Proteomes" id="UP000464787">
    <property type="component" value="Chromosome"/>
</dbReference>
<dbReference type="Gene3D" id="3.50.50.60">
    <property type="entry name" value="FAD/NAD(P)-binding domain"/>
    <property type="match status" value="1"/>
</dbReference>
<dbReference type="InterPro" id="IPR043683">
    <property type="entry name" value="TetX_monooxygenase"/>
</dbReference>
<dbReference type="SUPFAM" id="SSF51905">
    <property type="entry name" value="FAD/NAD(P)-binding domain"/>
    <property type="match status" value="1"/>
</dbReference>
<feature type="domain" description="FAD-binding" evidence="6">
    <location>
        <begin position="13"/>
        <end position="333"/>
    </location>
</feature>
<dbReference type="GO" id="GO:0071949">
    <property type="term" value="F:FAD binding"/>
    <property type="evidence" value="ECO:0007669"/>
    <property type="project" value="InterPro"/>
</dbReference>
<keyword evidence="8" id="KW-1185">Reference proteome</keyword>
<keyword evidence="1 5" id="KW-0285">Flavoprotein</keyword>
<dbReference type="PANTHER" id="PTHR46972:SF1">
    <property type="entry name" value="FAD DEPENDENT OXIDOREDUCTASE DOMAIN-CONTAINING PROTEIN"/>
    <property type="match status" value="1"/>
</dbReference>
<reference evidence="7 8" key="1">
    <citation type="submission" date="2020-01" db="EMBL/GenBank/DDBJ databases">
        <title>Genome sequencing of strain KACC 21265.</title>
        <authorList>
            <person name="Heo J."/>
            <person name="Kim S.-J."/>
            <person name="Kim J.-S."/>
            <person name="Hong S.-B."/>
            <person name="Kwon S.-W."/>
        </authorList>
    </citation>
    <scope>NUCLEOTIDE SEQUENCE [LARGE SCALE GENOMIC DNA]</scope>
    <source>
        <strain evidence="7 8">KACC 21265</strain>
    </source>
</reference>
<evidence type="ECO:0000259" key="6">
    <source>
        <dbReference type="Pfam" id="PF01494"/>
    </source>
</evidence>
<name>A0A857JES2_9BURK</name>
<dbReference type="GO" id="GO:0005737">
    <property type="term" value="C:cytoplasm"/>
    <property type="evidence" value="ECO:0007669"/>
    <property type="project" value="UniProtKB-SubCell"/>
</dbReference>
<evidence type="ECO:0000256" key="4">
    <source>
        <dbReference type="ARBA" id="ARBA00023033"/>
    </source>
</evidence>
<dbReference type="GO" id="GO:0046677">
    <property type="term" value="P:response to antibiotic"/>
    <property type="evidence" value="ECO:0007669"/>
    <property type="project" value="InterPro"/>
</dbReference>
<comment type="subunit">
    <text evidence="5">Monomer.</text>
</comment>
<protein>
    <recommendedName>
        <fullName evidence="5">Flavin-dependent monooxygenase</fullName>
    </recommendedName>
    <alternativeName>
        <fullName evidence="5">TetX monooxygenase</fullName>
        <shortName evidence="5">TetX</shortName>
        <ecNumber evidence="5">1.14.13.-</ecNumber>
    </alternativeName>
</protein>
<evidence type="ECO:0000256" key="2">
    <source>
        <dbReference type="ARBA" id="ARBA00022827"/>
    </source>
</evidence>
<dbReference type="InterPro" id="IPR036188">
    <property type="entry name" value="FAD/NAD-bd_sf"/>
</dbReference>
<accession>A0A857JES2</accession>
<dbReference type="KEGG" id="xyk:GT347_25005"/>
<keyword evidence="4 5" id="KW-0503">Monooxygenase</keyword>
<comment type="cofactor">
    <cofactor evidence="5">
        <name>FAD</name>
        <dbReference type="ChEBI" id="CHEBI:57692"/>
    </cofactor>
</comment>
<dbReference type="HAMAP" id="MF_00845">
    <property type="entry name" value="TetX_monooxygenase"/>
    <property type="match status" value="1"/>
</dbReference>
<evidence type="ECO:0000313" key="8">
    <source>
        <dbReference type="Proteomes" id="UP000464787"/>
    </source>
</evidence>
<dbReference type="PRINTS" id="PR00420">
    <property type="entry name" value="RNGMNOXGNASE"/>
</dbReference>
<comment type="catalytic activity">
    <reaction evidence="5">
        <text>a tetracycline + NADPH + O2 + H(+) = an 11a-hydroxytetracycline + NADP(+) + H2O</text>
        <dbReference type="Rhea" id="RHEA:61444"/>
        <dbReference type="ChEBI" id="CHEBI:15377"/>
        <dbReference type="ChEBI" id="CHEBI:15378"/>
        <dbReference type="ChEBI" id="CHEBI:15379"/>
        <dbReference type="ChEBI" id="CHEBI:57783"/>
        <dbReference type="ChEBI" id="CHEBI:58349"/>
        <dbReference type="ChEBI" id="CHEBI:144644"/>
        <dbReference type="ChEBI" id="CHEBI:144645"/>
    </reaction>
</comment>
<feature type="binding site" evidence="5">
    <location>
        <position position="303"/>
    </location>
    <ligand>
        <name>FAD</name>
        <dbReference type="ChEBI" id="CHEBI:57692"/>
    </ligand>
</feature>
<keyword evidence="5" id="KW-0521">NADP</keyword>
<feature type="binding site" evidence="5">
    <location>
        <position position="48"/>
    </location>
    <ligand>
        <name>NADPH</name>
        <dbReference type="ChEBI" id="CHEBI:57783"/>
    </ligand>
</feature>
<evidence type="ECO:0000313" key="7">
    <source>
        <dbReference type="EMBL" id="QHJ01704.1"/>
    </source>
</evidence>
<evidence type="ECO:0000256" key="1">
    <source>
        <dbReference type="ARBA" id="ARBA00022630"/>
    </source>
</evidence>